<evidence type="ECO:0000313" key="2">
    <source>
        <dbReference type="EMBL" id="WEF20950.1"/>
    </source>
</evidence>
<dbReference type="AlphaFoldDB" id="A0AAJ6AQG9"/>
<protein>
    <submittedName>
        <fullName evidence="2">Uncharacterized protein</fullName>
    </submittedName>
</protein>
<dbReference type="RefSeq" id="WP_255163322.1">
    <property type="nucleotide sequence ID" value="NZ_CBDRLE010000007.1"/>
</dbReference>
<dbReference type="EMBL" id="CP118606">
    <property type="protein sequence ID" value="WEF20950.1"/>
    <property type="molecule type" value="Genomic_DNA"/>
</dbReference>
<keyword evidence="1" id="KW-0472">Membrane</keyword>
<proteinExistence type="predicted"/>
<reference evidence="2" key="1">
    <citation type="submission" date="2023-02" db="EMBL/GenBank/DDBJ databases">
        <title>Genome sequence of Microbacterium liquefaciens B1075.</title>
        <authorList>
            <person name="Cao J."/>
            <person name="Li X."/>
        </authorList>
    </citation>
    <scope>NUCLEOTIDE SEQUENCE</scope>
    <source>
        <strain evidence="2">B1075</strain>
    </source>
</reference>
<accession>A0AAJ6AQG9</accession>
<gene>
    <name evidence="2" type="ORF">PWF71_16930</name>
</gene>
<evidence type="ECO:0000313" key="3">
    <source>
        <dbReference type="Proteomes" id="UP001214756"/>
    </source>
</evidence>
<keyword evidence="1" id="KW-1133">Transmembrane helix</keyword>
<dbReference type="Proteomes" id="UP001214756">
    <property type="component" value="Chromosome"/>
</dbReference>
<dbReference type="GeneID" id="87017390"/>
<organism evidence="2 3">
    <name type="scientific">Microbacterium maritypicum</name>
    <name type="common">Microbacterium liquefaciens</name>
    <dbReference type="NCBI Taxonomy" id="33918"/>
    <lineage>
        <taxon>Bacteria</taxon>
        <taxon>Bacillati</taxon>
        <taxon>Actinomycetota</taxon>
        <taxon>Actinomycetes</taxon>
        <taxon>Micrococcales</taxon>
        <taxon>Microbacteriaceae</taxon>
        <taxon>Microbacterium</taxon>
    </lineage>
</organism>
<evidence type="ECO:0000256" key="1">
    <source>
        <dbReference type="SAM" id="Phobius"/>
    </source>
</evidence>
<keyword evidence="1" id="KW-0812">Transmembrane</keyword>
<feature type="transmembrane region" description="Helical" evidence="1">
    <location>
        <begin position="20"/>
        <end position="41"/>
    </location>
</feature>
<name>A0AAJ6AQG9_MICMQ</name>
<sequence>MARSTPSLTGPTPRRRLVRWLIVVAGTALVVIVAMVALVSWRPGFTTNVTIPLSYVADDGQTYSCTYDYRTPDHLPMPADIAERMNARDWSRTGQDIYEWAKSHPAEHWTTEEELPADDPGSTRADASWSLAMDRYVKFPPWRIQTEDGEEYGLWWEQRRGSDCEDGLR</sequence>